<proteinExistence type="predicted"/>
<dbReference type="Proteomes" id="UP000198757">
    <property type="component" value="Unassembled WGS sequence"/>
</dbReference>
<dbReference type="RefSeq" id="WP_090393276.1">
    <property type="nucleotide sequence ID" value="NZ_FMZO01000024.1"/>
</dbReference>
<dbReference type="EMBL" id="FMZO01000024">
    <property type="protein sequence ID" value="SDE16864.1"/>
    <property type="molecule type" value="Genomic_DNA"/>
</dbReference>
<keyword evidence="2" id="KW-1185">Reference proteome</keyword>
<evidence type="ECO:0000313" key="1">
    <source>
        <dbReference type="EMBL" id="SDE16864.1"/>
    </source>
</evidence>
<reference evidence="2" key="1">
    <citation type="submission" date="2016-10" db="EMBL/GenBank/DDBJ databases">
        <authorList>
            <person name="Varghese N."/>
            <person name="Submissions S."/>
        </authorList>
    </citation>
    <scope>NUCLEOTIDE SEQUENCE [LARGE SCALE GENOMIC DNA]</scope>
    <source>
        <strain evidence="2">DSM 25811 / CCM 8410 / LMG 26954 / E90</strain>
    </source>
</reference>
<dbReference type="AlphaFoldDB" id="A0A1G7APL4"/>
<accession>A0A1G7APL4</accession>
<sequence length="158" mass="18721">MCRISDELILCTCTDENQSTESPYTWKLYRQQEYIELLGRFFPSAQLRADIIRDNYSTLLYRLNSGNCFDKEIPLEDGDELNLFLNVPLNKKNKRYINRNVQVFNPYSLLLEYRFRFESGKWEQMPNRSMQLGAQYCSGVIKDPFKDKGRSSAFHFGR</sequence>
<protein>
    <submittedName>
        <fullName evidence="1">Uncharacterized protein</fullName>
    </submittedName>
</protein>
<organism evidence="1 2">
    <name type="scientific">Niabella drilacis (strain DSM 25811 / CCM 8410 / CCUG 62505 / LMG 26954 / E90)</name>
    <dbReference type="NCBI Taxonomy" id="1285928"/>
    <lineage>
        <taxon>Bacteria</taxon>
        <taxon>Pseudomonadati</taxon>
        <taxon>Bacteroidota</taxon>
        <taxon>Chitinophagia</taxon>
        <taxon>Chitinophagales</taxon>
        <taxon>Chitinophagaceae</taxon>
        <taxon>Niabella</taxon>
    </lineage>
</organism>
<name>A0A1G7APL4_NIADE</name>
<gene>
    <name evidence="1" type="ORF">SAMN04487894_12452</name>
</gene>
<evidence type="ECO:0000313" key="2">
    <source>
        <dbReference type="Proteomes" id="UP000198757"/>
    </source>
</evidence>
<dbReference type="OrthoDB" id="1359750at2"/>